<sequence>MTPPPPPPTQPPTVGVPNTEPEWWRKNGPWSPSTSKPKPKPVNLKKANATSTTDKAVEDNNQEEPDTETSGEGDAQRIWISEFADALAERLGTRIGTILTETPDERAERERAEHEAKYEAKGETEQQRRRRHRREAIARRQKASVLWRQDSDERTKRFRRWCILTAASAAAGYLLHLPQALTHLPLSVGVGAVAVSWLFDHKMRGGGHVRVTQVRGPAVLYLCLVRVPLASALFAVLGLTPLFALTTH</sequence>
<dbReference type="Proteomes" id="UP001212821">
    <property type="component" value="Chromosome"/>
</dbReference>
<feature type="transmembrane region" description="Helical" evidence="2">
    <location>
        <begin position="181"/>
        <end position="199"/>
    </location>
</feature>
<reference evidence="4" key="1">
    <citation type="submission" date="2022-12" db="EMBL/GenBank/DDBJ databases">
        <authorList>
            <person name="Mo P."/>
        </authorList>
    </citation>
    <scope>NUCLEOTIDE SEQUENCE [LARGE SCALE GENOMIC DNA]</scope>
    <source>
        <strain evidence="4">HUAS 3-15</strain>
    </source>
</reference>
<evidence type="ECO:0000313" key="4">
    <source>
        <dbReference type="Proteomes" id="UP001212821"/>
    </source>
</evidence>
<name>A0ABY7QA19_9ACTN</name>
<feature type="compositionally biased region" description="Basic and acidic residues" evidence="1">
    <location>
        <begin position="103"/>
        <end position="127"/>
    </location>
</feature>
<evidence type="ECO:0000256" key="2">
    <source>
        <dbReference type="SAM" id="Phobius"/>
    </source>
</evidence>
<proteinExistence type="predicted"/>
<organism evidence="3 4">
    <name type="scientific">Kitasatospora cathayae</name>
    <dbReference type="NCBI Taxonomy" id="3004092"/>
    <lineage>
        <taxon>Bacteria</taxon>
        <taxon>Bacillati</taxon>
        <taxon>Actinomycetota</taxon>
        <taxon>Actinomycetes</taxon>
        <taxon>Kitasatosporales</taxon>
        <taxon>Streptomycetaceae</taxon>
        <taxon>Kitasatospora</taxon>
    </lineage>
</organism>
<dbReference type="RefSeq" id="WP_270147858.1">
    <property type="nucleotide sequence ID" value="NZ_CP115450.1"/>
</dbReference>
<evidence type="ECO:0008006" key="5">
    <source>
        <dbReference type="Google" id="ProtNLM"/>
    </source>
</evidence>
<feature type="transmembrane region" description="Helical" evidence="2">
    <location>
        <begin position="219"/>
        <end position="244"/>
    </location>
</feature>
<feature type="compositionally biased region" description="Acidic residues" evidence="1">
    <location>
        <begin position="60"/>
        <end position="71"/>
    </location>
</feature>
<dbReference type="EMBL" id="CP115450">
    <property type="protein sequence ID" value="WBP89515.1"/>
    <property type="molecule type" value="Genomic_DNA"/>
</dbReference>
<keyword evidence="2" id="KW-0472">Membrane</keyword>
<feature type="region of interest" description="Disordered" evidence="1">
    <location>
        <begin position="100"/>
        <end position="135"/>
    </location>
</feature>
<keyword evidence="2" id="KW-0812">Transmembrane</keyword>
<evidence type="ECO:0000313" key="3">
    <source>
        <dbReference type="EMBL" id="WBP89515.1"/>
    </source>
</evidence>
<keyword evidence="4" id="KW-1185">Reference proteome</keyword>
<evidence type="ECO:0000256" key="1">
    <source>
        <dbReference type="SAM" id="MobiDB-lite"/>
    </source>
</evidence>
<feature type="region of interest" description="Disordered" evidence="1">
    <location>
        <begin position="1"/>
        <end position="76"/>
    </location>
</feature>
<keyword evidence="2" id="KW-1133">Transmembrane helix</keyword>
<feature type="compositionally biased region" description="Pro residues" evidence="1">
    <location>
        <begin position="1"/>
        <end position="11"/>
    </location>
</feature>
<protein>
    <recommendedName>
        <fullName evidence="5">DUF3040 domain-containing protein</fullName>
    </recommendedName>
</protein>
<accession>A0ABY7QA19</accession>
<gene>
    <name evidence="3" type="ORF">O1G21_29190</name>
</gene>